<reference evidence="4" key="1">
    <citation type="submission" date="2017-02" db="EMBL/GenBank/DDBJ databases">
        <title>zhang.</title>
        <authorList>
            <person name="Zhang H."/>
        </authorList>
    </citation>
    <scope>NUCLEOTIDE SEQUENCE [LARGE SCALE GENOMIC DNA]</scope>
    <source>
        <strain evidence="4">RZS01</strain>
    </source>
</reference>
<dbReference type="GO" id="GO:0015888">
    <property type="term" value="P:thiamine transport"/>
    <property type="evidence" value="ECO:0007669"/>
    <property type="project" value="TreeGrafter"/>
</dbReference>
<sequence length="360" mass="38978">MKPEGGTGRPLTRRSMGRAALATMLAGSLPRGSARGATRSLTISGYAGPFERAFQACVIDPFQQATPGVHIEYRPVMNSAQSLALLSLARTRTDIDIAIMDISVSILATGKDLLAPLDIGQVPALGHIPSWGRPAASHGVAFTRDNLVLVYNTDILGHHPPTSWMDLGRPELVDQVCMPIEDTRGVVLLPLLDRSVGADYRVTIDPALALLRQFAPNVANWNAQPDIYTLVMAQTVALGVGWNARTQMMRARKAGPIDGVVPSEGSVSQINTLNVARGTPDMELACAFVNHALSATVQKRFAQAAFYGPTNSDVVLEPALDSRIYGGPDIAARELYPDWEFISRNYNNWVRRIQREVISG</sequence>
<dbReference type="GO" id="GO:0030288">
    <property type="term" value="C:outer membrane-bounded periplasmic space"/>
    <property type="evidence" value="ECO:0007669"/>
    <property type="project" value="TreeGrafter"/>
</dbReference>
<dbReference type="Proteomes" id="UP000189683">
    <property type="component" value="Chromosome"/>
</dbReference>
<keyword evidence="5" id="KW-1185">Reference proteome</keyword>
<proteinExistence type="predicted"/>
<gene>
    <name evidence="2" type="ORF">B0W47_14125</name>
    <name evidence="3" type="ORF">CDI09_14815</name>
</gene>
<name>A0A9N7CFC9_9PROT</name>
<evidence type="ECO:0000313" key="4">
    <source>
        <dbReference type="Proteomes" id="UP000189683"/>
    </source>
</evidence>
<dbReference type="PANTHER" id="PTHR30006">
    <property type="entry name" value="THIAMINE-BINDING PERIPLASMIC PROTEIN-RELATED"/>
    <property type="match status" value="1"/>
</dbReference>
<dbReference type="OrthoDB" id="6529964at2"/>
<dbReference type="EMBL" id="NIRT01000038">
    <property type="protein sequence ID" value="PYD65209.1"/>
    <property type="molecule type" value="Genomic_DNA"/>
</dbReference>
<dbReference type="Pfam" id="PF13416">
    <property type="entry name" value="SBP_bac_8"/>
    <property type="match status" value="1"/>
</dbReference>
<dbReference type="GO" id="GO:0030976">
    <property type="term" value="F:thiamine pyrophosphate binding"/>
    <property type="evidence" value="ECO:0007669"/>
    <property type="project" value="TreeGrafter"/>
</dbReference>
<dbReference type="Proteomes" id="UP000247512">
    <property type="component" value="Unassembled WGS sequence"/>
</dbReference>
<evidence type="ECO:0000313" key="5">
    <source>
        <dbReference type="Proteomes" id="UP000247512"/>
    </source>
</evidence>
<protein>
    <submittedName>
        <fullName evidence="2">Opine/polyamine ABC transporter substrate-binding protein</fullName>
    </submittedName>
</protein>
<accession>A0A9N7CFC9</accession>
<dbReference type="KEGG" id="kna:B0W47_14125"/>
<organism evidence="2 4">
    <name type="scientific">Komagataeibacter nataicola</name>
    <dbReference type="NCBI Taxonomy" id="265960"/>
    <lineage>
        <taxon>Bacteria</taxon>
        <taxon>Pseudomonadati</taxon>
        <taxon>Pseudomonadota</taxon>
        <taxon>Alphaproteobacteria</taxon>
        <taxon>Acetobacterales</taxon>
        <taxon>Acetobacteraceae</taxon>
        <taxon>Komagataeibacter</taxon>
    </lineage>
</organism>
<reference evidence="3 5" key="3">
    <citation type="submission" date="2017-06" db="EMBL/GenBank/DDBJ databases">
        <title>A draft genome sequence of Komagataeibacter nataicola LMG 1536.</title>
        <authorList>
            <person name="Skraban J."/>
            <person name="Cleenwerck I."/>
            <person name="Vandamme P."/>
            <person name="Trcek J."/>
        </authorList>
    </citation>
    <scope>NUCLEOTIDE SEQUENCE [LARGE SCALE GENOMIC DNA]</scope>
    <source>
        <strain evidence="3 5">LMG 1536</strain>
    </source>
</reference>
<dbReference type="InterPro" id="IPR006059">
    <property type="entry name" value="SBP"/>
</dbReference>
<dbReference type="EMBL" id="CP019875">
    <property type="protein sequence ID" value="AQU88404.1"/>
    <property type="molecule type" value="Genomic_DNA"/>
</dbReference>
<dbReference type="SUPFAM" id="SSF53850">
    <property type="entry name" value="Periplasmic binding protein-like II"/>
    <property type="match status" value="1"/>
</dbReference>
<dbReference type="RefSeq" id="WP_078526916.1">
    <property type="nucleotide sequence ID" value="NZ_CP019875.1"/>
</dbReference>
<evidence type="ECO:0000256" key="1">
    <source>
        <dbReference type="ARBA" id="ARBA00022729"/>
    </source>
</evidence>
<dbReference type="Gene3D" id="3.40.190.10">
    <property type="entry name" value="Periplasmic binding protein-like II"/>
    <property type="match status" value="2"/>
</dbReference>
<evidence type="ECO:0000313" key="2">
    <source>
        <dbReference type="EMBL" id="AQU88404.1"/>
    </source>
</evidence>
<reference evidence="2" key="2">
    <citation type="submission" date="2017-02" db="EMBL/GenBank/DDBJ databases">
        <authorList>
            <person name="Zhang H."/>
        </authorList>
    </citation>
    <scope>NUCLEOTIDE SEQUENCE</scope>
    <source>
        <strain evidence="2">RZS01</strain>
    </source>
</reference>
<evidence type="ECO:0000313" key="3">
    <source>
        <dbReference type="EMBL" id="PYD65209.1"/>
    </source>
</evidence>
<dbReference type="GO" id="GO:0030975">
    <property type="term" value="F:thiamine binding"/>
    <property type="evidence" value="ECO:0007669"/>
    <property type="project" value="TreeGrafter"/>
</dbReference>
<keyword evidence="1" id="KW-0732">Signal</keyword>
<dbReference type="PANTHER" id="PTHR30006:SF2">
    <property type="entry name" value="ABC TRANSPORTER SUBSTRATE-BINDING PROTEIN"/>
    <property type="match status" value="1"/>
</dbReference>
<dbReference type="AlphaFoldDB" id="A0A9N7CFC9"/>